<dbReference type="Pfam" id="PF00356">
    <property type="entry name" value="LacI"/>
    <property type="match status" value="1"/>
</dbReference>
<comment type="caution">
    <text evidence="5">The sequence shown here is derived from an EMBL/GenBank/DDBJ whole genome shotgun (WGS) entry which is preliminary data.</text>
</comment>
<dbReference type="GO" id="GO:0000976">
    <property type="term" value="F:transcription cis-regulatory region binding"/>
    <property type="evidence" value="ECO:0007669"/>
    <property type="project" value="TreeGrafter"/>
</dbReference>
<keyword evidence="2" id="KW-0238">DNA-binding</keyword>
<dbReference type="Gene3D" id="1.10.260.40">
    <property type="entry name" value="lambda repressor-like DNA-binding domains"/>
    <property type="match status" value="1"/>
</dbReference>
<dbReference type="InterPro" id="IPR000843">
    <property type="entry name" value="HTH_LacI"/>
</dbReference>
<evidence type="ECO:0000256" key="1">
    <source>
        <dbReference type="ARBA" id="ARBA00023015"/>
    </source>
</evidence>
<evidence type="ECO:0000256" key="3">
    <source>
        <dbReference type="ARBA" id="ARBA00023163"/>
    </source>
</evidence>
<dbReference type="Gene3D" id="3.40.50.2300">
    <property type="match status" value="2"/>
</dbReference>
<dbReference type="AlphaFoldDB" id="A0A0W8IC00"/>
<dbReference type="PANTHER" id="PTHR30146:SF109">
    <property type="entry name" value="HTH-TYPE TRANSCRIPTIONAL REGULATOR GALS"/>
    <property type="match status" value="1"/>
</dbReference>
<dbReference type="InterPro" id="IPR010982">
    <property type="entry name" value="Lambda_DNA-bd_dom_sf"/>
</dbReference>
<keyword evidence="1" id="KW-0805">Transcription regulation</keyword>
<feature type="domain" description="HTH lacI-type" evidence="4">
    <location>
        <begin position="8"/>
        <end position="62"/>
    </location>
</feature>
<dbReference type="Pfam" id="PF13377">
    <property type="entry name" value="Peripla_BP_3"/>
    <property type="match status" value="1"/>
</dbReference>
<dbReference type="PROSITE" id="PS00356">
    <property type="entry name" value="HTH_LACI_1"/>
    <property type="match status" value="1"/>
</dbReference>
<dbReference type="OrthoDB" id="3324394at2"/>
<keyword evidence="6" id="KW-1185">Reference proteome</keyword>
<keyword evidence="3" id="KW-0804">Transcription</keyword>
<accession>A0A0W8IC00</accession>
<dbReference type="STRING" id="767452.AVL62_15505"/>
<name>A0A0W8IC00_9MICO</name>
<dbReference type="CDD" id="cd01392">
    <property type="entry name" value="HTH_LacI"/>
    <property type="match status" value="1"/>
</dbReference>
<reference evidence="5 6" key="1">
    <citation type="submission" date="2015-12" db="EMBL/GenBank/DDBJ databases">
        <title>Serinicoccus chungangenesis strain CD08_5 genome sequencing and assembly.</title>
        <authorList>
            <person name="Chander A.M."/>
            <person name="Kaur G."/>
            <person name="Nair G.R."/>
            <person name="Dhawan D.K."/>
            <person name="Kochhar R.K."/>
            <person name="Mayilraj S."/>
            <person name="Bhadada S.K."/>
        </authorList>
    </citation>
    <scope>NUCLEOTIDE SEQUENCE [LARGE SCALE GENOMIC DNA]</scope>
    <source>
        <strain evidence="5 6">CD08_5</strain>
    </source>
</reference>
<dbReference type="Proteomes" id="UP000054837">
    <property type="component" value="Unassembled WGS sequence"/>
</dbReference>
<protein>
    <submittedName>
        <fullName evidence="5">LacI family transcriptional regulator</fullName>
    </submittedName>
</protein>
<evidence type="ECO:0000259" key="4">
    <source>
        <dbReference type="PROSITE" id="PS50932"/>
    </source>
</evidence>
<dbReference type="GO" id="GO:0003700">
    <property type="term" value="F:DNA-binding transcription factor activity"/>
    <property type="evidence" value="ECO:0007669"/>
    <property type="project" value="TreeGrafter"/>
</dbReference>
<sequence>MMTGAAAPRLVDIAQSAGVSVATASRALSGRQGVSTAVAERVKEIAESLGYIGNVHARSLAGGTSSSVGLVVHEVADPYFSEIASGVMRVAGRRGLSVQMCHSGRDPQIELRQLRTLIANRVGVIVVAGSGYLDAEAERSIHRELTRFTQAGGRVVAIGRHQHATDAVLPANTDGAQAVTRHLLALGHRRVAVVTGSLGLTTVADRLTGVHRALAEAGIPREEVPVVVAPFTRDGGKTATLEVLREHPGSTAVLALNDDMAIGALSVLRSRSLRVPDDMSVTGFDDVPVAADLSPSLTTVRLPMQQMGEKALELALRPAAKRPRRVVMPATLVERDSSGPPRRS</sequence>
<evidence type="ECO:0000313" key="6">
    <source>
        <dbReference type="Proteomes" id="UP000054837"/>
    </source>
</evidence>
<dbReference type="SMART" id="SM00354">
    <property type="entry name" value="HTH_LACI"/>
    <property type="match status" value="1"/>
</dbReference>
<dbReference type="PROSITE" id="PS50932">
    <property type="entry name" value="HTH_LACI_2"/>
    <property type="match status" value="1"/>
</dbReference>
<dbReference type="SUPFAM" id="SSF47413">
    <property type="entry name" value="lambda repressor-like DNA-binding domains"/>
    <property type="match status" value="1"/>
</dbReference>
<evidence type="ECO:0000256" key="2">
    <source>
        <dbReference type="ARBA" id="ARBA00023125"/>
    </source>
</evidence>
<dbReference type="PANTHER" id="PTHR30146">
    <property type="entry name" value="LACI-RELATED TRANSCRIPTIONAL REPRESSOR"/>
    <property type="match status" value="1"/>
</dbReference>
<evidence type="ECO:0000313" key="5">
    <source>
        <dbReference type="EMBL" id="KUG57248.1"/>
    </source>
</evidence>
<dbReference type="SUPFAM" id="SSF53822">
    <property type="entry name" value="Periplasmic binding protein-like I"/>
    <property type="match status" value="1"/>
</dbReference>
<dbReference type="CDD" id="cd06267">
    <property type="entry name" value="PBP1_LacI_sugar_binding-like"/>
    <property type="match status" value="1"/>
</dbReference>
<dbReference type="InterPro" id="IPR028082">
    <property type="entry name" value="Peripla_BP_I"/>
</dbReference>
<gene>
    <name evidence="5" type="ORF">AVL62_15505</name>
</gene>
<organism evidence="5 6">
    <name type="scientific">Serinicoccus chungangensis</name>
    <dbReference type="NCBI Taxonomy" id="767452"/>
    <lineage>
        <taxon>Bacteria</taxon>
        <taxon>Bacillati</taxon>
        <taxon>Actinomycetota</taxon>
        <taxon>Actinomycetes</taxon>
        <taxon>Micrococcales</taxon>
        <taxon>Ornithinimicrobiaceae</taxon>
        <taxon>Serinicoccus</taxon>
    </lineage>
</organism>
<dbReference type="EMBL" id="LQBL01000007">
    <property type="protein sequence ID" value="KUG57248.1"/>
    <property type="molecule type" value="Genomic_DNA"/>
</dbReference>
<proteinExistence type="predicted"/>
<dbReference type="InterPro" id="IPR046335">
    <property type="entry name" value="LacI/GalR-like_sensor"/>
</dbReference>